<sequence length="116" mass="13726">MSRMELKKQRKKSTRMVKLLFLLIFLLLLGGLMATDYTMREMLAIYDGKLLGYERMEDLHGIYLMGNIYYIDGALVREKVSLWTSEIREWIDKGYRWIKDKLPINMGSLSFCIFEG</sequence>
<name>A0A833HPI0_9FIRM</name>
<gene>
    <name evidence="1" type="ORF">F8153_06410</name>
</gene>
<keyword evidence="2" id="KW-1185">Reference proteome</keyword>
<evidence type="ECO:0000313" key="2">
    <source>
        <dbReference type="Proteomes" id="UP000465601"/>
    </source>
</evidence>
<proteinExistence type="predicted"/>
<dbReference type="OrthoDB" id="1957534at2"/>
<organism evidence="1 2">
    <name type="scientific">Alkaliphilus serpentinus</name>
    <dbReference type="NCBI Taxonomy" id="1482731"/>
    <lineage>
        <taxon>Bacteria</taxon>
        <taxon>Bacillati</taxon>
        <taxon>Bacillota</taxon>
        <taxon>Clostridia</taxon>
        <taxon>Peptostreptococcales</taxon>
        <taxon>Natronincolaceae</taxon>
        <taxon>Alkaliphilus</taxon>
    </lineage>
</organism>
<reference evidence="1 2" key="1">
    <citation type="submission" date="2019-10" db="EMBL/GenBank/DDBJ databases">
        <title>Alkaliphilus serpentinus sp. nov. and Alkaliphilus pronyensis sp. nov., two novel anaerobic alkaliphilic species isolated from the serpentinized-hosted hydrothermal field of the Prony Bay (New Caledonia).</title>
        <authorList>
            <person name="Postec A."/>
        </authorList>
    </citation>
    <scope>NUCLEOTIDE SEQUENCE [LARGE SCALE GENOMIC DNA]</scope>
    <source>
        <strain evidence="1 2">LacT</strain>
    </source>
</reference>
<dbReference type="EMBL" id="WBZB01000016">
    <property type="protein sequence ID" value="KAB3530738.1"/>
    <property type="molecule type" value="Genomic_DNA"/>
</dbReference>
<comment type="caution">
    <text evidence="1">The sequence shown here is derived from an EMBL/GenBank/DDBJ whole genome shotgun (WGS) entry which is preliminary data.</text>
</comment>
<dbReference type="Proteomes" id="UP000465601">
    <property type="component" value="Unassembled WGS sequence"/>
</dbReference>
<dbReference type="AlphaFoldDB" id="A0A833HPI0"/>
<protein>
    <submittedName>
        <fullName evidence="1">Uncharacterized protein</fullName>
    </submittedName>
</protein>
<accession>A0A833HPI0</accession>
<evidence type="ECO:0000313" key="1">
    <source>
        <dbReference type="EMBL" id="KAB3530738.1"/>
    </source>
</evidence>